<gene>
    <name evidence="2" type="ORF">BDV95DRAFT_612883</name>
</gene>
<dbReference type="Proteomes" id="UP000481861">
    <property type="component" value="Unassembled WGS sequence"/>
</dbReference>
<feature type="region of interest" description="Disordered" evidence="1">
    <location>
        <begin position="38"/>
        <end position="58"/>
    </location>
</feature>
<comment type="caution">
    <text evidence="2">The sequence shown here is derived from an EMBL/GenBank/DDBJ whole genome shotgun (WGS) entry which is preliminary data.</text>
</comment>
<dbReference type="AlphaFoldDB" id="A0A7C8HYK4"/>
<accession>A0A7C8HYK4</accession>
<feature type="compositionally biased region" description="Basic and acidic residues" evidence="1">
    <location>
        <begin position="166"/>
        <end position="176"/>
    </location>
</feature>
<dbReference type="EMBL" id="JAADJZ010000036">
    <property type="protein sequence ID" value="KAF2865094.1"/>
    <property type="molecule type" value="Genomic_DNA"/>
</dbReference>
<evidence type="ECO:0000256" key="1">
    <source>
        <dbReference type="SAM" id="MobiDB-lite"/>
    </source>
</evidence>
<sequence length="176" mass="18892">MAHLPRALAATLRPASHQLLSYNAQTRIPIAPFANEVRDADGNSNTNTNTATSTSTTTTRCLLPAKPATTTLHVQRYHSHSHSHQHALHQAHQLTHMNSSALGTACKFVDLFFRVPRLDAALEAAVKQEVRRGAEGKQKDKGGKKPVGGNGNEGAGGGQGKAQEAYSEHQRLNAFS</sequence>
<reference evidence="2 3" key="1">
    <citation type="submission" date="2020-01" db="EMBL/GenBank/DDBJ databases">
        <authorList>
            <consortium name="DOE Joint Genome Institute"/>
            <person name="Haridas S."/>
            <person name="Albert R."/>
            <person name="Binder M."/>
            <person name="Bloem J."/>
            <person name="Labutti K."/>
            <person name="Salamov A."/>
            <person name="Andreopoulos B."/>
            <person name="Baker S.E."/>
            <person name="Barry K."/>
            <person name="Bills G."/>
            <person name="Bluhm B.H."/>
            <person name="Cannon C."/>
            <person name="Castanera R."/>
            <person name="Culley D.E."/>
            <person name="Daum C."/>
            <person name="Ezra D."/>
            <person name="Gonzalez J.B."/>
            <person name="Henrissat B."/>
            <person name="Kuo A."/>
            <person name="Liang C."/>
            <person name="Lipzen A."/>
            <person name="Lutzoni F."/>
            <person name="Magnuson J."/>
            <person name="Mondo S."/>
            <person name="Nolan M."/>
            <person name="Ohm R."/>
            <person name="Pangilinan J."/>
            <person name="Park H.-J.H."/>
            <person name="Ramirez L."/>
            <person name="Alfaro M."/>
            <person name="Sun H."/>
            <person name="Tritt A."/>
            <person name="Yoshinaga Y."/>
            <person name="Zwiers L.-H.L."/>
            <person name="Turgeon B.G."/>
            <person name="Goodwin S.B."/>
            <person name="Spatafora J.W."/>
            <person name="Crous P.W."/>
            <person name="Grigoriev I.V."/>
        </authorList>
    </citation>
    <scope>NUCLEOTIDE SEQUENCE [LARGE SCALE GENOMIC DNA]</scope>
    <source>
        <strain evidence="2 3">CBS 611.86</strain>
    </source>
</reference>
<evidence type="ECO:0000313" key="2">
    <source>
        <dbReference type="EMBL" id="KAF2865094.1"/>
    </source>
</evidence>
<feature type="compositionally biased region" description="Basic and acidic residues" evidence="1">
    <location>
        <begin position="128"/>
        <end position="143"/>
    </location>
</feature>
<evidence type="ECO:0000313" key="3">
    <source>
        <dbReference type="Proteomes" id="UP000481861"/>
    </source>
</evidence>
<protein>
    <submittedName>
        <fullName evidence="2">Uncharacterized protein</fullName>
    </submittedName>
</protein>
<feature type="compositionally biased region" description="Gly residues" evidence="1">
    <location>
        <begin position="145"/>
        <end position="160"/>
    </location>
</feature>
<organism evidence="2 3">
    <name type="scientific">Massariosphaeria phaeospora</name>
    <dbReference type="NCBI Taxonomy" id="100035"/>
    <lineage>
        <taxon>Eukaryota</taxon>
        <taxon>Fungi</taxon>
        <taxon>Dikarya</taxon>
        <taxon>Ascomycota</taxon>
        <taxon>Pezizomycotina</taxon>
        <taxon>Dothideomycetes</taxon>
        <taxon>Pleosporomycetidae</taxon>
        <taxon>Pleosporales</taxon>
        <taxon>Pleosporales incertae sedis</taxon>
        <taxon>Massariosphaeria</taxon>
    </lineage>
</organism>
<feature type="region of interest" description="Disordered" evidence="1">
    <location>
        <begin position="128"/>
        <end position="176"/>
    </location>
</feature>
<feature type="compositionally biased region" description="Low complexity" evidence="1">
    <location>
        <begin position="43"/>
        <end position="58"/>
    </location>
</feature>
<keyword evidence="3" id="KW-1185">Reference proteome</keyword>
<name>A0A7C8HYK4_9PLEO</name>
<proteinExistence type="predicted"/>